<dbReference type="KEGG" id="sliu:111362160"/>
<feature type="transmembrane region" description="Helical" evidence="9">
    <location>
        <begin position="93"/>
        <end position="111"/>
    </location>
</feature>
<feature type="binding site" evidence="7">
    <location>
        <position position="583"/>
    </location>
    <ligand>
        <name>GTP</name>
        <dbReference type="ChEBI" id="CHEBI:37565"/>
    </ligand>
</feature>
<dbReference type="PANTHER" id="PTHR48021:SF33">
    <property type="entry name" value="AT22075P-RELATED"/>
    <property type="match status" value="1"/>
</dbReference>
<dbReference type="Pfam" id="PF00025">
    <property type="entry name" value="Arf"/>
    <property type="match status" value="1"/>
</dbReference>
<feature type="transmembrane region" description="Helical" evidence="9">
    <location>
        <begin position="262"/>
        <end position="285"/>
    </location>
</feature>
<dbReference type="InterPro" id="IPR005829">
    <property type="entry name" value="Sugar_transporter_CS"/>
</dbReference>
<dbReference type="InterPro" id="IPR036259">
    <property type="entry name" value="MFS_trans_sf"/>
</dbReference>
<feature type="transmembrane region" description="Helical" evidence="9">
    <location>
        <begin position="174"/>
        <end position="196"/>
    </location>
</feature>
<feature type="transmembrane region" description="Helical" evidence="9">
    <location>
        <begin position="437"/>
        <end position="459"/>
    </location>
</feature>
<evidence type="ECO:0000313" key="10">
    <source>
        <dbReference type="Proteomes" id="UP000301870"/>
    </source>
</evidence>
<dbReference type="Gene3D" id="1.20.1250.20">
    <property type="entry name" value="MFS general substrate transporter like domains"/>
    <property type="match status" value="1"/>
</dbReference>
<dbReference type="GO" id="GO:0003924">
    <property type="term" value="F:GTPase activity"/>
    <property type="evidence" value="ECO:0007669"/>
    <property type="project" value="InterPro"/>
</dbReference>
<keyword evidence="8" id="KW-0460">Magnesium</keyword>
<protein>
    <submittedName>
        <fullName evidence="11">Uncharacterized protein LOC111362160</fullName>
    </submittedName>
</protein>
<feature type="transmembrane region" description="Helical" evidence="9">
    <location>
        <begin position="370"/>
        <end position="389"/>
    </location>
</feature>
<evidence type="ECO:0000256" key="7">
    <source>
        <dbReference type="PIRSR" id="PIRSR606689-1"/>
    </source>
</evidence>
<dbReference type="Pfam" id="PF00083">
    <property type="entry name" value="Sugar_tr"/>
    <property type="match status" value="1"/>
</dbReference>
<keyword evidence="4 9" id="KW-1133">Transmembrane helix</keyword>
<dbReference type="Gene3D" id="3.40.50.300">
    <property type="entry name" value="P-loop containing nucleotide triphosphate hydrolases"/>
    <property type="match status" value="1"/>
</dbReference>
<keyword evidence="8" id="KW-0479">Metal-binding</keyword>
<dbReference type="GO" id="GO:0005525">
    <property type="term" value="F:GTP binding"/>
    <property type="evidence" value="ECO:0007669"/>
    <property type="project" value="UniProtKB-KW"/>
</dbReference>
<dbReference type="OrthoDB" id="5141738at2759"/>
<keyword evidence="5 7" id="KW-0342">GTP-binding</keyword>
<feature type="transmembrane region" description="Helical" evidence="9">
    <location>
        <begin position="117"/>
        <end position="137"/>
    </location>
</feature>
<keyword evidence="6 9" id="KW-0472">Membrane</keyword>
<proteinExistence type="predicted"/>
<dbReference type="PANTHER" id="PTHR48021">
    <property type="match status" value="1"/>
</dbReference>
<keyword evidence="10" id="KW-1185">Reference proteome</keyword>
<keyword evidence="3 7" id="KW-0547">Nucleotide-binding</keyword>
<feature type="transmembrane region" description="Helical" evidence="9">
    <location>
        <begin position="312"/>
        <end position="331"/>
    </location>
</feature>
<feature type="transmembrane region" description="Helical" evidence="9">
    <location>
        <begin position="65"/>
        <end position="86"/>
    </location>
</feature>
<organism evidence="10 11">
    <name type="scientific">Spodoptera litura</name>
    <name type="common">Asian cotton leafworm</name>
    <dbReference type="NCBI Taxonomy" id="69820"/>
    <lineage>
        <taxon>Eukaryota</taxon>
        <taxon>Metazoa</taxon>
        <taxon>Ecdysozoa</taxon>
        <taxon>Arthropoda</taxon>
        <taxon>Hexapoda</taxon>
        <taxon>Insecta</taxon>
        <taxon>Pterygota</taxon>
        <taxon>Neoptera</taxon>
        <taxon>Endopterygota</taxon>
        <taxon>Lepidoptera</taxon>
        <taxon>Glossata</taxon>
        <taxon>Ditrysia</taxon>
        <taxon>Noctuoidea</taxon>
        <taxon>Noctuidae</taxon>
        <taxon>Amphipyrinae</taxon>
        <taxon>Spodoptera</taxon>
    </lineage>
</organism>
<dbReference type="InterPro" id="IPR006689">
    <property type="entry name" value="Small_GTPase_ARF/SAR"/>
</dbReference>
<sequence>MTVKALEHATSGAGASRVRGYLRQALMVALINVPAVSFGLAVGWVSLASGESGGGDGAVDETQAVVAAGTTYLASLAGVPLCARALAAGRKPAVIATSAAFVACWCLKLCGGGWWVVAARACAGVGGAGAWCLAPLLAREMCEEAVRGAAVSALVVAHNLGFLLMYLAADARVLYSVVLWSCLALSAVHCAVFLLVPESPAYLAAVGRTDEARAALAWLRGLPTDAAALQHELRALPAPDQHLASPYSLTKRFLSEPRRRRTFWLVLAAVVGQEACGVLALLQYAERVFVLARDQGPAAAGAAQLASPARHAVLLGATQLLASVLALYLIEKVGRKKLMVWCGVATGACLCGGAGAVWVGAAGWGAGGAASWWAGGALAGAVFADSAGLQPAPYAMLADAFEYEFRECAVMLVSAAAWAGNAVEVLVFPLVAHGAGLAPTLALAGALTLALAMFAALALPETRARTPHQIYDAVCPPPAEPCTTLHSVACSKTTSTKIGETRRGGSMGLLDKLSVWLGRGRTEVTVLVLGLDNSGKSTLLAALRPPDARAPDTRPPHAAPTVGHCQDHFTSGGVSFSAWDVSGAARHRALWERHYRRAHALIFVVDSADHLRLGQYCHSATSLHSCTIRRGFKRFDYILS</sequence>
<evidence type="ECO:0000256" key="4">
    <source>
        <dbReference type="ARBA" id="ARBA00022989"/>
    </source>
</evidence>
<name>A0A9J7EMY7_SPOLT</name>
<dbReference type="SUPFAM" id="SSF52540">
    <property type="entry name" value="P-loop containing nucleoside triphosphate hydrolases"/>
    <property type="match status" value="1"/>
</dbReference>
<dbReference type="InterPro" id="IPR050549">
    <property type="entry name" value="MFS_Trehalose_Transporter"/>
</dbReference>
<dbReference type="AlphaFoldDB" id="A0A9J7EMY7"/>
<dbReference type="InterPro" id="IPR005828">
    <property type="entry name" value="MFS_sugar_transport-like"/>
</dbReference>
<evidence type="ECO:0000256" key="8">
    <source>
        <dbReference type="PIRSR" id="PIRSR606689-2"/>
    </source>
</evidence>
<feature type="binding site" evidence="8">
    <location>
        <position position="537"/>
    </location>
    <ligand>
        <name>Mg(2+)</name>
        <dbReference type="ChEBI" id="CHEBI:18420"/>
    </ligand>
</feature>
<dbReference type="GO" id="GO:0046872">
    <property type="term" value="F:metal ion binding"/>
    <property type="evidence" value="ECO:0007669"/>
    <property type="project" value="UniProtKB-KW"/>
</dbReference>
<dbReference type="RefSeq" id="XP_022834491.1">
    <property type="nucleotide sequence ID" value="XM_022978723.1"/>
</dbReference>
<evidence type="ECO:0000256" key="3">
    <source>
        <dbReference type="ARBA" id="ARBA00022741"/>
    </source>
</evidence>
<evidence type="ECO:0000256" key="6">
    <source>
        <dbReference type="ARBA" id="ARBA00023136"/>
    </source>
</evidence>
<evidence type="ECO:0000256" key="9">
    <source>
        <dbReference type="SAM" id="Phobius"/>
    </source>
</evidence>
<reference evidence="11" key="1">
    <citation type="submission" date="2025-08" db="UniProtKB">
        <authorList>
            <consortium name="RefSeq"/>
        </authorList>
    </citation>
    <scope>IDENTIFICATION</scope>
    <source>
        <strain evidence="11">Ishihara</strain>
        <tissue evidence="11">Whole body</tissue>
    </source>
</reference>
<feature type="binding site" evidence="8">
    <location>
        <position position="561"/>
    </location>
    <ligand>
        <name>Mg(2+)</name>
        <dbReference type="ChEBI" id="CHEBI:18420"/>
    </ligand>
</feature>
<feature type="transmembrane region" description="Helical" evidence="9">
    <location>
        <begin position="409"/>
        <end position="431"/>
    </location>
</feature>
<dbReference type="PROSITE" id="PS00216">
    <property type="entry name" value="SUGAR_TRANSPORT_1"/>
    <property type="match status" value="1"/>
</dbReference>
<dbReference type="InterPro" id="IPR027417">
    <property type="entry name" value="P-loop_NTPase"/>
</dbReference>
<dbReference type="GO" id="GO:0022857">
    <property type="term" value="F:transmembrane transporter activity"/>
    <property type="evidence" value="ECO:0007669"/>
    <property type="project" value="InterPro"/>
</dbReference>
<evidence type="ECO:0000256" key="5">
    <source>
        <dbReference type="ARBA" id="ARBA00023134"/>
    </source>
</evidence>
<evidence type="ECO:0000256" key="2">
    <source>
        <dbReference type="ARBA" id="ARBA00022692"/>
    </source>
</evidence>
<dbReference type="GeneID" id="111362160"/>
<feature type="transmembrane region" description="Helical" evidence="9">
    <location>
        <begin position="25"/>
        <end position="45"/>
    </location>
</feature>
<dbReference type="Proteomes" id="UP000301870">
    <property type="component" value="Unplaced"/>
</dbReference>
<feature type="transmembrane region" description="Helical" evidence="9">
    <location>
        <begin position="149"/>
        <end position="168"/>
    </location>
</feature>
<gene>
    <name evidence="11" type="primary">LOC111362160</name>
</gene>
<feature type="binding site" evidence="7">
    <location>
        <begin position="530"/>
        <end position="537"/>
    </location>
    <ligand>
        <name>GTP</name>
        <dbReference type="ChEBI" id="CHEBI:37565"/>
    </ligand>
</feature>
<dbReference type="SUPFAM" id="SSF103473">
    <property type="entry name" value="MFS general substrate transporter"/>
    <property type="match status" value="1"/>
</dbReference>
<evidence type="ECO:0000256" key="1">
    <source>
        <dbReference type="ARBA" id="ARBA00004141"/>
    </source>
</evidence>
<evidence type="ECO:0000313" key="11">
    <source>
        <dbReference type="RefSeq" id="XP_022834491.1"/>
    </source>
</evidence>
<comment type="subcellular location">
    <subcellularLocation>
        <location evidence="1">Membrane</location>
        <topology evidence="1">Multi-pass membrane protein</topology>
    </subcellularLocation>
</comment>
<keyword evidence="2 9" id="KW-0812">Transmembrane</keyword>
<feature type="transmembrane region" description="Helical" evidence="9">
    <location>
        <begin position="338"/>
        <end position="364"/>
    </location>
</feature>
<accession>A0A9J7EMY7</accession>
<dbReference type="GO" id="GO:0016020">
    <property type="term" value="C:membrane"/>
    <property type="evidence" value="ECO:0007669"/>
    <property type="project" value="UniProtKB-SubCell"/>
</dbReference>